<dbReference type="EMBL" id="AP025591">
    <property type="protein sequence ID" value="BDG01397.1"/>
    <property type="molecule type" value="Genomic_DNA"/>
</dbReference>
<keyword evidence="4" id="KW-1185">Reference proteome</keyword>
<protein>
    <submittedName>
        <fullName evidence="3">Uncharacterized protein</fullName>
    </submittedName>
</protein>
<sequence>MTSRTIQGRKSPAARVAGAAADGAEVRRARRVLAGGAVAIALLFGGAVAILSREPGSAPAVRPGAPAAPGRDPAPLALAAPEVPTPPPAAVPRPVPATRPPPPAPERVPGVIPRAAPHRLPRGSPAPVELFAGLAALQASVAECAREHRGPAPGSAAAPAGQAVFMLDLETLDHRVRIVEAPVQARGAATEDALACARGVLLGHEIPVQVARPGSRIQLPLAVKL</sequence>
<name>A0ABM7WPL0_9BACT</name>
<keyword evidence="2" id="KW-0812">Transmembrane</keyword>
<evidence type="ECO:0000256" key="2">
    <source>
        <dbReference type="SAM" id="Phobius"/>
    </source>
</evidence>
<feature type="region of interest" description="Disordered" evidence="1">
    <location>
        <begin position="1"/>
        <end position="22"/>
    </location>
</feature>
<evidence type="ECO:0000313" key="4">
    <source>
        <dbReference type="Proteomes" id="UP001162891"/>
    </source>
</evidence>
<gene>
    <name evidence="3" type="ORF">AMOR_03930</name>
</gene>
<dbReference type="RefSeq" id="WP_248357893.1">
    <property type="nucleotide sequence ID" value="NZ_AP025591.1"/>
</dbReference>
<feature type="compositionally biased region" description="Pro residues" evidence="1">
    <location>
        <begin position="83"/>
        <end position="106"/>
    </location>
</feature>
<reference evidence="4" key="1">
    <citation type="journal article" date="2022" name="Int. J. Syst. Evol. Microbiol.">
        <title>Anaeromyxobacter oryzae sp. nov., Anaeromyxobacter diazotrophicus sp. nov. and Anaeromyxobacter paludicola sp. nov., isolated from paddy soils.</title>
        <authorList>
            <person name="Itoh H."/>
            <person name="Xu Z."/>
            <person name="Mise K."/>
            <person name="Masuda Y."/>
            <person name="Ushijima N."/>
            <person name="Hayakawa C."/>
            <person name="Shiratori Y."/>
            <person name="Senoo K."/>
        </authorList>
    </citation>
    <scope>NUCLEOTIDE SEQUENCE [LARGE SCALE GENOMIC DNA]</scope>
    <source>
        <strain evidence="4">Red232</strain>
    </source>
</reference>
<evidence type="ECO:0000313" key="3">
    <source>
        <dbReference type="EMBL" id="BDG01397.1"/>
    </source>
</evidence>
<feature type="compositionally biased region" description="Low complexity" evidence="1">
    <location>
        <begin position="13"/>
        <end position="22"/>
    </location>
</feature>
<feature type="transmembrane region" description="Helical" evidence="2">
    <location>
        <begin position="32"/>
        <end position="52"/>
    </location>
</feature>
<feature type="compositionally biased region" description="Low complexity" evidence="1">
    <location>
        <begin position="58"/>
        <end position="82"/>
    </location>
</feature>
<feature type="region of interest" description="Disordered" evidence="1">
    <location>
        <begin position="56"/>
        <end position="107"/>
    </location>
</feature>
<keyword evidence="2" id="KW-0472">Membrane</keyword>
<keyword evidence="2" id="KW-1133">Transmembrane helix</keyword>
<proteinExistence type="predicted"/>
<accession>A0ABM7WPL0</accession>
<organism evidence="3 4">
    <name type="scientific">Anaeromyxobacter oryzae</name>
    <dbReference type="NCBI Taxonomy" id="2918170"/>
    <lineage>
        <taxon>Bacteria</taxon>
        <taxon>Pseudomonadati</taxon>
        <taxon>Myxococcota</taxon>
        <taxon>Myxococcia</taxon>
        <taxon>Myxococcales</taxon>
        <taxon>Cystobacterineae</taxon>
        <taxon>Anaeromyxobacteraceae</taxon>
        <taxon>Anaeromyxobacter</taxon>
    </lineage>
</organism>
<dbReference type="Proteomes" id="UP001162891">
    <property type="component" value="Chromosome"/>
</dbReference>
<evidence type="ECO:0000256" key="1">
    <source>
        <dbReference type="SAM" id="MobiDB-lite"/>
    </source>
</evidence>